<dbReference type="PIRSF" id="PIRSF006305">
    <property type="entry name" value="Maf"/>
    <property type="match status" value="1"/>
</dbReference>
<evidence type="ECO:0000313" key="5">
    <source>
        <dbReference type="Proteomes" id="UP000601171"/>
    </source>
</evidence>
<dbReference type="HAMAP" id="MF_00528">
    <property type="entry name" value="Maf"/>
    <property type="match status" value="1"/>
</dbReference>
<gene>
    <name evidence="4" type="primary">maf</name>
    <name evidence="4" type="ORF">H8707_11520</name>
</gene>
<dbReference type="Proteomes" id="UP000601171">
    <property type="component" value="Unassembled WGS sequence"/>
</dbReference>
<dbReference type="AlphaFoldDB" id="A0A926EWF4"/>
<comment type="caution">
    <text evidence="3">Lacks conserved residue(s) required for the propagation of feature annotation.</text>
</comment>
<sequence>MNKIILASGSPRRKEILERFRLNPIVIKSGYDEKENPDENPIQITMSLAFNKALNISKCYKDDIVIGADTVVVYKDSILGKPKDESDAYEILTLLSGNTHEVITGIALIQDIKNLKFIDYEITKVKFRKLDSKRILNYIKTKEPLDKAGAYGIQGLGELLVEKIDGCYSNVVGLPLTKIDFYLDKYFDTHLL</sequence>
<comment type="function">
    <text evidence="3">Nucleoside triphosphate pyrophosphatase that hydrolyzes dTTP and UTP. May have a dual role in cell division arrest and in preventing the incorporation of modified nucleotides into cellular nucleic acids.</text>
</comment>
<dbReference type="GO" id="GO:0047429">
    <property type="term" value="F:nucleoside triphosphate diphosphatase activity"/>
    <property type="evidence" value="ECO:0007669"/>
    <property type="project" value="UniProtKB-EC"/>
</dbReference>
<evidence type="ECO:0000256" key="3">
    <source>
        <dbReference type="HAMAP-Rule" id="MF_00528"/>
    </source>
</evidence>
<dbReference type="EMBL" id="JACRTG010000028">
    <property type="protein sequence ID" value="MBC8588846.1"/>
    <property type="molecule type" value="Genomic_DNA"/>
</dbReference>
<proteinExistence type="inferred from homology"/>
<dbReference type="RefSeq" id="WP_262430298.1">
    <property type="nucleotide sequence ID" value="NZ_JACRTG010000028.1"/>
</dbReference>
<evidence type="ECO:0000256" key="2">
    <source>
        <dbReference type="ARBA" id="ARBA00022801"/>
    </source>
</evidence>
<feature type="site" description="Important for substrate specificity" evidence="3">
    <location>
        <position position="154"/>
    </location>
</feature>
<comment type="similarity">
    <text evidence="3">Belongs to the Maf family. YhdE subfamily.</text>
</comment>
<dbReference type="InterPro" id="IPR029001">
    <property type="entry name" value="ITPase-like_fam"/>
</dbReference>
<keyword evidence="5" id="KW-1185">Reference proteome</keyword>
<comment type="caution">
    <text evidence="4">The sequence shown here is derived from an EMBL/GenBank/DDBJ whole genome shotgun (WGS) entry which is preliminary data.</text>
</comment>
<dbReference type="CDD" id="cd00555">
    <property type="entry name" value="Maf"/>
    <property type="match status" value="1"/>
</dbReference>
<dbReference type="EC" id="3.6.1.9" evidence="3"/>
<dbReference type="GO" id="GO:0005737">
    <property type="term" value="C:cytoplasm"/>
    <property type="evidence" value="ECO:0007669"/>
    <property type="project" value="UniProtKB-SubCell"/>
</dbReference>
<accession>A0A926EWF4</accession>
<keyword evidence="3" id="KW-0963">Cytoplasm</keyword>
<feature type="site" description="Important for substrate specificity" evidence="3">
    <location>
        <position position="12"/>
    </location>
</feature>
<protein>
    <recommendedName>
        <fullName evidence="3">dTTP/UTP pyrophosphatase</fullName>
        <shortName evidence="3">dTTPase/UTPase</shortName>
        <ecNumber evidence="3">3.6.1.9</ecNumber>
    </recommendedName>
    <alternativeName>
        <fullName evidence="3">Nucleoside triphosphate pyrophosphatase</fullName>
    </alternativeName>
    <alternativeName>
        <fullName evidence="3">Nucleotide pyrophosphatase</fullName>
        <shortName evidence="3">Nucleotide PPase</shortName>
    </alternativeName>
</protein>
<keyword evidence="2 3" id="KW-0378">Hydrolase</keyword>
<dbReference type="SUPFAM" id="SSF52972">
    <property type="entry name" value="ITPase-like"/>
    <property type="match status" value="1"/>
</dbReference>
<dbReference type="Gene3D" id="3.90.950.10">
    <property type="match status" value="1"/>
</dbReference>
<comment type="catalytic activity">
    <reaction evidence="3">
        <text>UTP + H2O = UMP + diphosphate + H(+)</text>
        <dbReference type="Rhea" id="RHEA:29395"/>
        <dbReference type="ChEBI" id="CHEBI:15377"/>
        <dbReference type="ChEBI" id="CHEBI:15378"/>
        <dbReference type="ChEBI" id="CHEBI:33019"/>
        <dbReference type="ChEBI" id="CHEBI:46398"/>
        <dbReference type="ChEBI" id="CHEBI:57865"/>
        <dbReference type="EC" id="3.6.1.9"/>
    </reaction>
</comment>
<organism evidence="4 5">
    <name type="scientific">Paratissierella segnis</name>
    <dbReference type="NCBI Taxonomy" id="2763679"/>
    <lineage>
        <taxon>Bacteria</taxon>
        <taxon>Bacillati</taxon>
        <taxon>Bacillota</taxon>
        <taxon>Tissierellia</taxon>
        <taxon>Tissierellales</taxon>
        <taxon>Tissierellaceae</taxon>
        <taxon>Paratissierella</taxon>
    </lineage>
</organism>
<comment type="catalytic activity">
    <reaction evidence="3">
        <text>dTTP + H2O = dTMP + diphosphate + H(+)</text>
        <dbReference type="Rhea" id="RHEA:28534"/>
        <dbReference type="ChEBI" id="CHEBI:15377"/>
        <dbReference type="ChEBI" id="CHEBI:15378"/>
        <dbReference type="ChEBI" id="CHEBI:33019"/>
        <dbReference type="ChEBI" id="CHEBI:37568"/>
        <dbReference type="ChEBI" id="CHEBI:63528"/>
        <dbReference type="EC" id="3.6.1.9"/>
    </reaction>
</comment>
<dbReference type="PANTHER" id="PTHR43213:SF5">
    <property type="entry name" value="BIFUNCTIONAL DTTP_UTP PYROPHOSPHATASE_METHYLTRANSFERASE PROTEIN-RELATED"/>
    <property type="match status" value="1"/>
</dbReference>
<dbReference type="GO" id="GO:0009117">
    <property type="term" value="P:nucleotide metabolic process"/>
    <property type="evidence" value="ECO:0007669"/>
    <property type="project" value="UniProtKB-KW"/>
</dbReference>
<evidence type="ECO:0000256" key="1">
    <source>
        <dbReference type="ARBA" id="ARBA00001968"/>
    </source>
</evidence>
<dbReference type="PANTHER" id="PTHR43213">
    <property type="entry name" value="BIFUNCTIONAL DTTP/UTP PYROPHOSPHATASE/METHYLTRANSFERASE PROTEIN-RELATED"/>
    <property type="match status" value="1"/>
</dbReference>
<comment type="cofactor">
    <cofactor evidence="1 3">
        <name>a divalent metal cation</name>
        <dbReference type="ChEBI" id="CHEBI:60240"/>
    </cofactor>
</comment>
<name>A0A926EWF4_9FIRM</name>
<reference evidence="4" key="1">
    <citation type="submission" date="2020-08" db="EMBL/GenBank/DDBJ databases">
        <title>Genome public.</title>
        <authorList>
            <person name="Liu C."/>
            <person name="Sun Q."/>
        </authorList>
    </citation>
    <scope>NUCLEOTIDE SEQUENCE</scope>
    <source>
        <strain evidence="4">BX21</strain>
    </source>
</reference>
<dbReference type="InterPro" id="IPR003697">
    <property type="entry name" value="Maf-like"/>
</dbReference>
<comment type="subcellular location">
    <subcellularLocation>
        <location evidence="3">Cytoplasm</location>
    </subcellularLocation>
</comment>
<feature type="active site" description="Proton acceptor" evidence="3">
    <location>
        <position position="69"/>
    </location>
</feature>
<keyword evidence="3" id="KW-0546">Nucleotide metabolism</keyword>
<feature type="site" description="Important for substrate specificity" evidence="3">
    <location>
        <position position="70"/>
    </location>
</feature>
<dbReference type="Pfam" id="PF02545">
    <property type="entry name" value="Maf"/>
    <property type="match status" value="1"/>
</dbReference>
<dbReference type="NCBIfam" id="TIGR00172">
    <property type="entry name" value="maf"/>
    <property type="match status" value="1"/>
</dbReference>
<evidence type="ECO:0000313" key="4">
    <source>
        <dbReference type="EMBL" id="MBC8588846.1"/>
    </source>
</evidence>